<dbReference type="VEuPathDB" id="VectorBase:GPPI050382"/>
<dbReference type="EMBL" id="JXJN01026571">
    <property type="status" value="NOT_ANNOTATED_CDS"/>
    <property type="molecule type" value="Genomic_DNA"/>
</dbReference>
<dbReference type="Proteomes" id="UP000092460">
    <property type="component" value="Unassembled WGS sequence"/>
</dbReference>
<keyword evidence="3" id="KW-1185">Reference proteome</keyword>
<dbReference type="GO" id="GO:0007178">
    <property type="term" value="P:cell surface receptor protein serine/threonine kinase signaling pathway"/>
    <property type="evidence" value="ECO:0007669"/>
    <property type="project" value="TreeGrafter"/>
</dbReference>
<dbReference type="GO" id="GO:0005739">
    <property type="term" value="C:mitochondrion"/>
    <property type="evidence" value="ECO:0007669"/>
    <property type="project" value="TreeGrafter"/>
</dbReference>
<dbReference type="InterPro" id="IPR046448">
    <property type="entry name" value="ECSIT_N"/>
</dbReference>
<evidence type="ECO:0000313" key="2">
    <source>
        <dbReference type="EnsemblMetazoa" id="GPPI050382-PA"/>
    </source>
</evidence>
<dbReference type="PANTHER" id="PTHR13113:SF1">
    <property type="entry name" value="EVOLUTIONARILY CONSERVED SIGNALING INTERMEDIATE IN TOLL PATHWAY, MITOCHONDRIAL"/>
    <property type="match status" value="1"/>
</dbReference>
<dbReference type="EnsemblMetazoa" id="GPPI050382-RA">
    <property type="protein sequence ID" value="GPPI050382-PA"/>
    <property type="gene ID" value="GPPI050382"/>
</dbReference>
<reference evidence="2" key="2">
    <citation type="submission" date="2020-05" db="UniProtKB">
        <authorList>
            <consortium name="EnsemblMetazoa"/>
        </authorList>
    </citation>
    <scope>IDENTIFICATION</scope>
    <source>
        <strain evidence="2">IAEA</strain>
    </source>
</reference>
<organism evidence="2 3">
    <name type="scientific">Glossina palpalis gambiensis</name>
    <dbReference type="NCBI Taxonomy" id="67801"/>
    <lineage>
        <taxon>Eukaryota</taxon>
        <taxon>Metazoa</taxon>
        <taxon>Ecdysozoa</taxon>
        <taxon>Arthropoda</taxon>
        <taxon>Hexapoda</taxon>
        <taxon>Insecta</taxon>
        <taxon>Pterygota</taxon>
        <taxon>Neoptera</taxon>
        <taxon>Endopterygota</taxon>
        <taxon>Diptera</taxon>
        <taxon>Brachycera</taxon>
        <taxon>Muscomorpha</taxon>
        <taxon>Hippoboscoidea</taxon>
        <taxon>Glossinidae</taxon>
        <taxon>Glossina</taxon>
    </lineage>
</organism>
<dbReference type="PANTHER" id="PTHR13113">
    <property type="entry name" value="ECSIT EVOLUTIONARILY CONSERVED SIGNALING INTERMEDIATE IN TOLL PATHWAYS"/>
    <property type="match status" value="1"/>
</dbReference>
<evidence type="ECO:0000259" key="1">
    <source>
        <dbReference type="Pfam" id="PF06239"/>
    </source>
</evidence>
<protein>
    <recommendedName>
        <fullName evidence="1">ECSIT N-terminal domain-containing protein</fullName>
    </recommendedName>
</protein>
<sequence length="193" mass="22226">MVNIFSEHDKRRRNHVEFIYAAMKHLAEFRVERNLDVYKALKQMEDVGVRPDHEVEAMLFKWISPESISVNSLTQFHVRFSIGGECGSEGLLVRHVKRNELGLFRSQEVCMSTLQLSRNFHHKYHVEIVEHTSRKELYFCGEFVFDKSMAAKMDIIHGVEDDGDGIAAASVDDNVDIKYHTVDFSVVQAALLL</sequence>
<dbReference type="AlphaFoldDB" id="A0A1B0C6D7"/>
<dbReference type="Pfam" id="PF06239">
    <property type="entry name" value="ECSIT_N"/>
    <property type="match status" value="1"/>
</dbReference>
<dbReference type="STRING" id="67801.A0A1B0C6D7"/>
<reference evidence="3" key="1">
    <citation type="submission" date="2015-01" db="EMBL/GenBank/DDBJ databases">
        <authorList>
            <person name="Aksoy S."/>
            <person name="Warren W."/>
            <person name="Wilson R.K."/>
        </authorList>
    </citation>
    <scope>NUCLEOTIDE SEQUENCE [LARGE SCALE GENOMIC DNA]</scope>
    <source>
        <strain evidence="3">IAEA</strain>
    </source>
</reference>
<dbReference type="InterPro" id="IPR010418">
    <property type="entry name" value="ECSIT"/>
</dbReference>
<proteinExistence type="predicted"/>
<accession>A0A1B0C6D7</accession>
<dbReference type="GO" id="GO:0045087">
    <property type="term" value="P:innate immune response"/>
    <property type="evidence" value="ECO:0007669"/>
    <property type="project" value="TreeGrafter"/>
</dbReference>
<name>A0A1B0C6D7_9MUSC</name>
<evidence type="ECO:0000313" key="3">
    <source>
        <dbReference type="Proteomes" id="UP000092460"/>
    </source>
</evidence>
<feature type="domain" description="ECSIT N-terminal" evidence="1">
    <location>
        <begin position="1"/>
        <end position="41"/>
    </location>
</feature>